<sequence length="167" mass="17317">MWKLQGIRIAADCLFEEDVALRLTPTFFGIKPGKIALLSGAKLSKGCVLDCFGGEISIGANVFLGPYCVLYGHGNISIGNDCLIAMGCKIIAANHTIAAPDALIRLQPDIAKPIVIGNDVWLGADVKVLAGVTIGDGCIVGAGSVVTTDLPPYSIAVGSPAKIIKQR</sequence>
<evidence type="ECO:0000313" key="1">
    <source>
        <dbReference type="EMBL" id="TWI81413.1"/>
    </source>
</evidence>
<protein>
    <submittedName>
        <fullName evidence="1">Succinyltransferase-like protein</fullName>
    </submittedName>
</protein>
<dbReference type="InterPro" id="IPR011004">
    <property type="entry name" value="Trimer_LpxA-like_sf"/>
</dbReference>
<dbReference type="GO" id="GO:0016740">
    <property type="term" value="F:transferase activity"/>
    <property type="evidence" value="ECO:0007669"/>
    <property type="project" value="UniProtKB-KW"/>
</dbReference>
<dbReference type="Gene3D" id="2.160.10.10">
    <property type="entry name" value="Hexapeptide repeat proteins"/>
    <property type="match status" value="1"/>
</dbReference>
<gene>
    <name evidence="1" type="ORF">IQ13_2431</name>
</gene>
<dbReference type="CDD" id="cd04647">
    <property type="entry name" value="LbH_MAT_like"/>
    <property type="match status" value="1"/>
</dbReference>
<dbReference type="SUPFAM" id="SSF51161">
    <property type="entry name" value="Trimeric LpxA-like enzymes"/>
    <property type="match status" value="1"/>
</dbReference>
<keyword evidence="2" id="KW-1185">Reference proteome</keyword>
<dbReference type="PANTHER" id="PTHR23416">
    <property type="entry name" value="SIALIC ACID SYNTHASE-RELATED"/>
    <property type="match status" value="1"/>
</dbReference>
<dbReference type="InterPro" id="IPR051159">
    <property type="entry name" value="Hexapeptide_acetyltransf"/>
</dbReference>
<evidence type="ECO:0000313" key="2">
    <source>
        <dbReference type="Proteomes" id="UP000316167"/>
    </source>
</evidence>
<dbReference type="PANTHER" id="PTHR23416:SF78">
    <property type="entry name" value="LIPOPOLYSACCHARIDE BIOSYNTHESIS O-ACETYL TRANSFERASE WBBJ-RELATED"/>
    <property type="match status" value="1"/>
</dbReference>
<dbReference type="Pfam" id="PF00132">
    <property type="entry name" value="Hexapep"/>
    <property type="match status" value="1"/>
</dbReference>
<dbReference type="Proteomes" id="UP000316167">
    <property type="component" value="Unassembled WGS sequence"/>
</dbReference>
<reference evidence="1 2" key="1">
    <citation type="journal article" date="2015" name="Stand. Genomic Sci.">
        <title>Genomic Encyclopedia of Bacterial and Archaeal Type Strains, Phase III: the genomes of soil and plant-associated and newly described type strains.</title>
        <authorList>
            <person name="Whitman W.B."/>
            <person name="Woyke T."/>
            <person name="Klenk H.P."/>
            <person name="Zhou Y."/>
            <person name="Lilburn T.G."/>
            <person name="Beck B.J."/>
            <person name="De Vos P."/>
            <person name="Vandamme P."/>
            <person name="Eisen J.A."/>
            <person name="Garrity G."/>
            <person name="Hugenholtz P."/>
            <person name="Kyrpides N.C."/>
        </authorList>
    </citation>
    <scope>NUCLEOTIDE SEQUENCE [LARGE SCALE GENOMIC DNA]</scope>
    <source>
        <strain evidence="1 2">CGMCC 1.7271</strain>
    </source>
</reference>
<dbReference type="InterPro" id="IPR001451">
    <property type="entry name" value="Hexapep"/>
</dbReference>
<keyword evidence="1" id="KW-0808">Transferase</keyword>
<dbReference type="AlphaFoldDB" id="A0A562SJY4"/>
<dbReference type="EMBL" id="VLLE01000004">
    <property type="protein sequence ID" value="TWI81413.1"/>
    <property type="molecule type" value="Genomic_DNA"/>
</dbReference>
<comment type="caution">
    <text evidence="1">The sequence shown here is derived from an EMBL/GenBank/DDBJ whole genome shotgun (WGS) entry which is preliminary data.</text>
</comment>
<name>A0A562SJY4_9BACT</name>
<proteinExistence type="predicted"/>
<organism evidence="1 2">
    <name type="scientific">Lacibacter cauensis</name>
    <dbReference type="NCBI Taxonomy" id="510947"/>
    <lineage>
        <taxon>Bacteria</taxon>
        <taxon>Pseudomonadati</taxon>
        <taxon>Bacteroidota</taxon>
        <taxon>Chitinophagia</taxon>
        <taxon>Chitinophagales</taxon>
        <taxon>Chitinophagaceae</taxon>
        <taxon>Lacibacter</taxon>
    </lineage>
</organism>
<accession>A0A562SJY4</accession>
<dbReference type="Pfam" id="PF14602">
    <property type="entry name" value="Hexapep_2"/>
    <property type="match status" value="1"/>
</dbReference>